<evidence type="ECO:0000259" key="1">
    <source>
        <dbReference type="Pfam" id="PF04326"/>
    </source>
</evidence>
<keyword evidence="3" id="KW-1185">Reference proteome</keyword>
<accession>A0A1M5BTV9</accession>
<dbReference type="InterPro" id="IPR038461">
    <property type="entry name" value="Schlafen_AlbA_2_dom_sf"/>
</dbReference>
<name>A0A1M5BTV9_9BACT</name>
<dbReference type="Gene3D" id="3.30.565.60">
    <property type="match status" value="1"/>
</dbReference>
<dbReference type="STRING" id="1484053.SAMN05444274_105306"/>
<protein>
    <submittedName>
        <fullName evidence="2">ATP-dependent DNA helicase RecG</fullName>
    </submittedName>
</protein>
<dbReference type="Pfam" id="PF04326">
    <property type="entry name" value="SLFN_AlbA_2"/>
    <property type="match status" value="1"/>
</dbReference>
<keyword evidence="2" id="KW-0347">Helicase</keyword>
<dbReference type="Proteomes" id="UP000184164">
    <property type="component" value="Unassembled WGS sequence"/>
</dbReference>
<dbReference type="PANTHER" id="PTHR30595">
    <property type="entry name" value="GLPR-RELATED TRANSCRIPTIONAL REPRESSOR"/>
    <property type="match status" value="1"/>
</dbReference>
<feature type="domain" description="Schlafen AlbA-2" evidence="1">
    <location>
        <begin position="14"/>
        <end position="131"/>
    </location>
</feature>
<keyword evidence="2" id="KW-0067">ATP-binding</keyword>
<reference evidence="2 3" key="1">
    <citation type="submission" date="2016-11" db="EMBL/GenBank/DDBJ databases">
        <authorList>
            <person name="Jaros S."/>
            <person name="Januszkiewicz K."/>
            <person name="Wedrychowicz H."/>
        </authorList>
    </citation>
    <scope>NUCLEOTIDE SEQUENCE [LARGE SCALE GENOMIC DNA]</scope>
    <source>
        <strain evidence="2 3">DSM 26910</strain>
    </source>
</reference>
<evidence type="ECO:0000313" key="2">
    <source>
        <dbReference type="EMBL" id="SHF45969.1"/>
    </source>
</evidence>
<dbReference type="PANTHER" id="PTHR30595:SF6">
    <property type="entry name" value="SCHLAFEN ALBA-2 DOMAIN-CONTAINING PROTEIN"/>
    <property type="match status" value="1"/>
</dbReference>
<gene>
    <name evidence="2" type="ORF">SAMN05444274_105306</name>
</gene>
<dbReference type="GO" id="GO:0004386">
    <property type="term" value="F:helicase activity"/>
    <property type="evidence" value="ECO:0007669"/>
    <property type="project" value="UniProtKB-KW"/>
</dbReference>
<dbReference type="AlphaFoldDB" id="A0A1M5BTV9"/>
<organism evidence="2 3">
    <name type="scientific">Mariniphaga anaerophila</name>
    <dbReference type="NCBI Taxonomy" id="1484053"/>
    <lineage>
        <taxon>Bacteria</taxon>
        <taxon>Pseudomonadati</taxon>
        <taxon>Bacteroidota</taxon>
        <taxon>Bacteroidia</taxon>
        <taxon>Marinilabiliales</taxon>
        <taxon>Prolixibacteraceae</taxon>
        <taxon>Mariniphaga</taxon>
    </lineage>
</organism>
<keyword evidence="2" id="KW-0378">Hydrolase</keyword>
<keyword evidence="2" id="KW-0547">Nucleotide-binding</keyword>
<proteinExistence type="predicted"/>
<dbReference type="InterPro" id="IPR007421">
    <property type="entry name" value="Schlafen_AlbA_2_dom"/>
</dbReference>
<dbReference type="InterPro" id="IPR038475">
    <property type="entry name" value="RecG_C_sf"/>
</dbReference>
<dbReference type="EMBL" id="FQUM01000005">
    <property type="protein sequence ID" value="SHF45969.1"/>
    <property type="molecule type" value="Genomic_DNA"/>
</dbReference>
<dbReference type="Gene3D" id="3.30.950.30">
    <property type="entry name" value="Schlafen, AAA domain"/>
    <property type="match status" value="1"/>
</dbReference>
<evidence type="ECO:0000313" key="3">
    <source>
        <dbReference type="Proteomes" id="UP000184164"/>
    </source>
</evidence>
<sequence>MEELLYKLLQSPVETEVLEFKEAKNQFDKDKLGKYFSALSNEANLTGKPEAWLLFGVNNDKNIVGTQISDKQLNEYKKEIATNTSPTLSFIAVHRVAVAQKNVLMFQIPAAPKGMPVAWKNMFYARDGESLTGLNINKIERIRNQQTNLDWSAEIVPDATIKNLSAEAIKKAKEQFAEKHPKLKDEIPTWDDITFLNKAKITINGQLTRAAILLLGNPESDTFINPASSKITWILRDRDKIEKDYEHFFCPLLLEVENVYAKIRNLKYRYLKSGTLFPDEVDQFEPYIIREALNNCIAHQDYTLGGKINVVEREDGFLTFSNLGHFIPESVESVITADAPEEQYRNPFLANAMVNLNLIDTIGSGIKKMFVIQKNKFFPLPEYNLDNNKVTVTIIGKVLDIKYAQKLASMPDLSLDEIILLDKIQKGKPLSDEEIKILRTNSLIEGRKPNLYISSKVAEATGEKANYIKQRGFKDDHYKSLIIEFIKKYGEATKKDIDNLILDILPSVLEVKQKENKVRNIVYAMSKKDKTIINTGTNRYPVWILSLSKNENAR</sequence>
<dbReference type="OrthoDB" id="9768354at2"/>
<dbReference type="Pfam" id="PF13749">
    <property type="entry name" value="HATPase_c_4"/>
    <property type="match status" value="1"/>
</dbReference>
<dbReference type="RefSeq" id="WP_073002199.1">
    <property type="nucleotide sequence ID" value="NZ_FQUM01000005.1"/>
</dbReference>